<protein>
    <recommendedName>
        <fullName evidence="12">Ascorbate-specific PTS system EIIC component</fullName>
    </recommendedName>
    <alternativeName>
        <fullName evidence="13">Ascorbate-specific permease IIC component UlaA</fullName>
    </alternativeName>
</protein>
<dbReference type="PATRIC" id="fig|396268.3.peg.865"/>
<keyword evidence="9 14" id="KW-0472">Membrane</keyword>
<evidence type="ECO:0000256" key="5">
    <source>
        <dbReference type="ARBA" id="ARBA00022597"/>
    </source>
</evidence>
<feature type="transmembrane region" description="Helical" evidence="14">
    <location>
        <begin position="447"/>
        <end position="470"/>
    </location>
</feature>
<evidence type="ECO:0000313" key="15">
    <source>
        <dbReference type="EMBL" id="KRN58407.1"/>
    </source>
</evidence>
<dbReference type="PANTHER" id="PTHR33843:SF4">
    <property type="entry name" value="ASCORBATE-SPECIFIC PTS SYSTEM EIIC COMPONENT"/>
    <property type="match status" value="1"/>
</dbReference>
<dbReference type="NCBIfam" id="NF006923">
    <property type="entry name" value="PRK09410.2-1"/>
    <property type="match status" value="1"/>
</dbReference>
<feature type="transmembrane region" description="Helical" evidence="14">
    <location>
        <begin position="254"/>
        <end position="277"/>
    </location>
</feature>
<sequence length="504" mass="56422">MKNMNTVFNVFMTIWEYFAKNILEQPAFMIGFIVLIGYLLEKKKWYEVLSGFLKATIGYFILTVGSGGLVTSFRPILVGLKTRFHLSAMVTDPYFGQNAVTVGIMKRFGRSFADTMLLLLFAYIINILLVRFQKYTKLRAVFTTGNVQVQQAATAFWLFLFCFPHMGRLPILIIMSIVLGLYWAVGSNLTVGITQELTDGAGFGIAHQQMFGIFIFAKWAEWMEKRAKAKGKTESKRLEDIELPGWLSMFNDNMVSTAILMIVFFGIILIILGPSYLVKAGFMKPGQSFVFYILQTSLMFAVYLAILQLGVRTFVNELTESFTGISDRWLPGSVPGIDVAATLGFGSPNAATIGFMFGAMGQFLMIILLIVFHSPTIVIAGFIPMFFDNAAIGVFANNRGGYKYAMIAPFISGLIQVAGSALIATWVGMATYGGYLGMFDWATVWPLATVIMKYLGYIGIAIVILLFIMIPQLEYRHDPKGYFLIVKDYDAWKKMHDKEEQTEA</sequence>
<evidence type="ECO:0000256" key="1">
    <source>
        <dbReference type="ARBA" id="ARBA00004651"/>
    </source>
</evidence>
<reference evidence="15 16" key="1">
    <citation type="journal article" date="2015" name="Genome Announc.">
        <title>Expanding the biotechnology potential of lactobacilli through comparative genomics of 213 strains and associated genera.</title>
        <authorList>
            <person name="Sun Z."/>
            <person name="Harris H.M."/>
            <person name="McCann A."/>
            <person name="Guo C."/>
            <person name="Argimon S."/>
            <person name="Zhang W."/>
            <person name="Yang X."/>
            <person name="Jeffery I.B."/>
            <person name="Cooney J.C."/>
            <person name="Kagawa T.F."/>
            <person name="Liu W."/>
            <person name="Song Y."/>
            <person name="Salvetti E."/>
            <person name="Wrobel A."/>
            <person name="Rasinkangas P."/>
            <person name="Parkhill J."/>
            <person name="Rea M.C."/>
            <person name="O'Sullivan O."/>
            <person name="Ritari J."/>
            <person name="Douillard F.P."/>
            <person name="Paul Ross R."/>
            <person name="Yang R."/>
            <person name="Briner A.E."/>
            <person name="Felis G.E."/>
            <person name="de Vos W.M."/>
            <person name="Barrangou R."/>
            <person name="Klaenhammer T.R."/>
            <person name="Caufield P.W."/>
            <person name="Cui Y."/>
            <person name="Zhang H."/>
            <person name="O'Toole P.W."/>
        </authorList>
    </citation>
    <scope>NUCLEOTIDE SEQUENCE [LARGE SCALE GENOMIC DNA]</scope>
    <source>
        <strain evidence="15 16">DSM 17896</strain>
    </source>
</reference>
<evidence type="ECO:0000256" key="6">
    <source>
        <dbReference type="ARBA" id="ARBA00022683"/>
    </source>
</evidence>
<keyword evidence="5" id="KW-0762">Sugar transport</keyword>
<evidence type="ECO:0000256" key="14">
    <source>
        <dbReference type="SAM" id="Phobius"/>
    </source>
</evidence>
<keyword evidence="4" id="KW-1003">Cell membrane</keyword>
<evidence type="ECO:0000256" key="9">
    <source>
        <dbReference type="ARBA" id="ARBA00023136"/>
    </source>
</evidence>
<evidence type="ECO:0000256" key="2">
    <source>
        <dbReference type="ARBA" id="ARBA00011738"/>
    </source>
</evidence>
<evidence type="ECO:0000313" key="16">
    <source>
        <dbReference type="Proteomes" id="UP000050934"/>
    </source>
</evidence>
<keyword evidence="16" id="KW-1185">Reference proteome</keyword>
<feature type="transmembrane region" description="Helical" evidence="14">
    <location>
        <begin position="115"/>
        <end position="132"/>
    </location>
</feature>
<evidence type="ECO:0000256" key="8">
    <source>
        <dbReference type="ARBA" id="ARBA00022989"/>
    </source>
</evidence>
<feature type="transmembrane region" description="Helical" evidence="14">
    <location>
        <begin position="404"/>
        <end position="427"/>
    </location>
</feature>
<name>A0A0R2I8N2_9LACO</name>
<dbReference type="GO" id="GO:0005886">
    <property type="term" value="C:plasma membrane"/>
    <property type="evidence" value="ECO:0007669"/>
    <property type="project" value="UniProtKB-SubCell"/>
</dbReference>
<comment type="function">
    <text evidence="10">The phosphoenolpyruvate-dependent sugar phosphotransferase system (sugar PTS), a major carbohydrate active transport system, catalyzes the phosphorylation of incoming sugar substrates concomitantly with their translocation across the cell membrane. The enzyme II UlaABC PTS system is involved in ascorbate transport.</text>
</comment>
<feature type="transmembrane region" description="Helical" evidence="14">
    <location>
        <begin position="363"/>
        <end position="383"/>
    </location>
</feature>
<organism evidence="15 16">
    <name type="scientific">Limosilactobacillus secaliphilus</name>
    <dbReference type="NCBI Taxonomy" id="396268"/>
    <lineage>
        <taxon>Bacteria</taxon>
        <taxon>Bacillati</taxon>
        <taxon>Bacillota</taxon>
        <taxon>Bacilli</taxon>
        <taxon>Lactobacillales</taxon>
        <taxon>Lactobacillaceae</taxon>
        <taxon>Limosilactobacillus</taxon>
    </lineage>
</organism>
<dbReference type="EMBL" id="JQBW01000010">
    <property type="protein sequence ID" value="KRN58407.1"/>
    <property type="molecule type" value="Genomic_DNA"/>
</dbReference>
<evidence type="ECO:0000256" key="10">
    <source>
        <dbReference type="ARBA" id="ARBA00037387"/>
    </source>
</evidence>
<dbReference type="Pfam" id="PF03611">
    <property type="entry name" value="EIIC-GAT"/>
    <property type="match status" value="1"/>
</dbReference>
<feature type="transmembrane region" description="Helical" evidence="14">
    <location>
        <begin position="169"/>
        <end position="185"/>
    </location>
</feature>
<comment type="similarity">
    <text evidence="11">Belongs to the UlaA family.</text>
</comment>
<keyword evidence="3" id="KW-0813">Transport</keyword>
<feature type="transmembrane region" description="Helical" evidence="14">
    <location>
        <begin position="21"/>
        <end position="40"/>
    </location>
</feature>
<dbReference type="PANTHER" id="PTHR33843">
    <property type="entry name" value="ASCORBATE-SPECIFIC PTS SYSTEM EIIC COMPONENT"/>
    <property type="match status" value="1"/>
</dbReference>
<proteinExistence type="inferred from homology"/>
<evidence type="ECO:0000256" key="13">
    <source>
        <dbReference type="ARBA" id="ARBA00042859"/>
    </source>
</evidence>
<dbReference type="AlphaFoldDB" id="A0A0R2I8N2"/>
<comment type="caution">
    <text evidence="15">The sequence shown here is derived from an EMBL/GenBank/DDBJ whole genome shotgun (WGS) entry which is preliminary data.</text>
</comment>
<dbReference type="STRING" id="396268.IV45_GL000853"/>
<dbReference type="Proteomes" id="UP000050934">
    <property type="component" value="Unassembled WGS sequence"/>
</dbReference>
<keyword evidence="8 14" id="KW-1133">Transmembrane helix</keyword>
<feature type="transmembrane region" description="Helical" evidence="14">
    <location>
        <begin position="138"/>
        <end position="162"/>
    </location>
</feature>
<accession>A0A0R2I8N2</accession>
<keyword evidence="6" id="KW-0598">Phosphotransferase system</keyword>
<evidence type="ECO:0000256" key="7">
    <source>
        <dbReference type="ARBA" id="ARBA00022692"/>
    </source>
</evidence>
<gene>
    <name evidence="15" type="ORF">IV45_GL000853</name>
</gene>
<comment type="subunit">
    <text evidence="2">Homodimer.</text>
</comment>
<feature type="transmembrane region" description="Helical" evidence="14">
    <location>
        <begin position="289"/>
        <end position="311"/>
    </location>
</feature>
<dbReference type="GO" id="GO:0009401">
    <property type="term" value="P:phosphoenolpyruvate-dependent sugar phosphotransferase system"/>
    <property type="evidence" value="ECO:0007669"/>
    <property type="project" value="UniProtKB-KW"/>
</dbReference>
<comment type="subcellular location">
    <subcellularLocation>
        <location evidence="1">Cell membrane</location>
        <topology evidence="1">Multi-pass membrane protein</topology>
    </subcellularLocation>
</comment>
<keyword evidence="7 14" id="KW-0812">Transmembrane</keyword>
<evidence type="ECO:0000256" key="4">
    <source>
        <dbReference type="ARBA" id="ARBA00022475"/>
    </source>
</evidence>
<evidence type="ECO:0000256" key="12">
    <source>
        <dbReference type="ARBA" id="ARBA00039702"/>
    </source>
</evidence>
<evidence type="ECO:0000256" key="3">
    <source>
        <dbReference type="ARBA" id="ARBA00022448"/>
    </source>
</evidence>
<feature type="transmembrane region" description="Helical" evidence="14">
    <location>
        <begin position="52"/>
        <end position="73"/>
    </location>
</feature>
<dbReference type="InterPro" id="IPR004703">
    <property type="entry name" value="PTS_sugar-sp_permease"/>
</dbReference>
<evidence type="ECO:0000256" key="11">
    <source>
        <dbReference type="ARBA" id="ARBA00038218"/>
    </source>
</evidence>
<dbReference type="InterPro" id="IPR051562">
    <property type="entry name" value="Ascorbate-PTS_EIIC"/>
</dbReference>